<dbReference type="Proteomes" id="UP000179540">
    <property type="component" value="Unassembled WGS sequence"/>
</dbReference>
<dbReference type="RefSeq" id="WP_075514466.1">
    <property type="nucleotide sequence ID" value="NZ_MODZ01000004.1"/>
</dbReference>
<gene>
    <name evidence="2" type="ORF">BK826_03765</name>
</gene>
<dbReference type="InterPro" id="IPR036986">
    <property type="entry name" value="S4_RNA-bd_sf"/>
</dbReference>
<dbReference type="GO" id="GO:0003723">
    <property type="term" value="F:RNA binding"/>
    <property type="evidence" value="ECO:0007669"/>
    <property type="project" value="UniProtKB-KW"/>
</dbReference>
<protein>
    <submittedName>
        <fullName evidence="2">RNA-binding protein</fullName>
    </submittedName>
</protein>
<evidence type="ECO:0000313" key="3">
    <source>
        <dbReference type="Proteomes" id="UP000179540"/>
    </source>
</evidence>
<keyword evidence="1" id="KW-0694">RNA-binding</keyword>
<organism evidence="2 3">
    <name type="scientific">Rothia kristinae</name>
    <dbReference type="NCBI Taxonomy" id="37923"/>
    <lineage>
        <taxon>Bacteria</taxon>
        <taxon>Bacillati</taxon>
        <taxon>Actinomycetota</taxon>
        <taxon>Actinomycetes</taxon>
        <taxon>Micrococcales</taxon>
        <taxon>Micrococcaceae</taxon>
        <taxon>Rothia</taxon>
    </lineage>
</organism>
<accession>A0A1S2N0I1</accession>
<comment type="caution">
    <text evidence="2">The sequence shown here is derived from an EMBL/GenBank/DDBJ whole genome shotgun (WGS) entry which is preliminary data.</text>
</comment>
<dbReference type="SUPFAM" id="SSF55174">
    <property type="entry name" value="Alpha-L RNA-binding motif"/>
    <property type="match status" value="1"/>
</dbReference>
<dbReference type="PROSITE" id="PS50889">
    <property type="entry name" value="S4"/>
    <property type="match status" value="1"/>
</dbReference>
<dbReference type="Gene3D" id="3.10.290.10">
    <property type="entry name" value="RNA-binding S4 domain"/>
    <property type="match status" value="1"/>
</dbReference>
<dbReference type="CDD" id="cd00165">
    <property type="entry name" value="S4"/>
    <property type="match status" value="1"/>
</dbReference>
<dbReference type="OrthoDB" id="9811532at2"/>
<dbReference type="Pfam" id="PF13275">
    <property type="entry name" value="S4_2"/>
    <property type="match status" value="1"/>
</dbReference>
<name>A0A1S2N0I1_9MICC</name>
<dbReference type="AlphaFoldDB" id="A0A1S2N0I1"/>
<dbReference type="EMBL" id="MODZ01000004">
    <property type="protein sequence ID" value="OIJ36182.1"/>
    <property type="molecule type" value="Genomic_DNA"/>
</dbReference>
<evidence type="ECO:0000313" key="2">
    <source>
        <dbReference type="EMBL" id="OIJ36182.1"/>
    </source>
</evidence>
<reference evidence="2 3" key="1">
    <citation type="submission" date="2016-10" db="EMBL/GenBank/DDBJ databases">
        <title>Draft genome sequence of strain LCT isolated from the Shenzhou X spacecraft of China.</title>
        <authorList>
            <person name="Huang B."/>
        </authorList>
    </citation>
    <scope>NUCLEOTIDE SEQUENCE [LARGE SCALE GENOMIC DNA]</scope>
    <source>
        <strain evidence="2 3">LCT-H5</strain>
    </source>
</reference>
<evidence type="ECO:0000256" key="1">
    <source>
        <dbReference type="PROSITE-ProRule" id="PRU00182"/>
    </source>
</evidence>
<proteinExistence type="predicted"/>
<sequence>MSTDPEPLSIRDDMIRLGQAMKLASLVEDGQQARTVITEGYVSVNGQTVTERGRQLHPGDVIEFSGRAVRLEKEG</sequence>